<evidence type="ECO:0000256" key="1">
    <source>
        <dbReference type="ARBA" id="ARBA00022490"/>
    </source>
</evidence>
<keyword evidence="8 10" id="KW-0131">Cell cycle</keyword>
<dbReference type="InterPro" id="IPR036615">
    <property type="entry name" value="Mur_ligase_C_dom_sf"/>
</dbReference>
<comment type="catalytic activity">
    <reaction evidence="10 11">
        <text>D-alanyl-D-alanine + UDP-N-acetyl-alpha-D-muramoyl-L-alanyl-gamma-D-glutamyl-meso-2,6-diaminopimelate + ATP = UDP-N-acetyl-alpha-D-muramoyl-L-alanyl-gamma-D-glutamyl-meso-2,6-diaminopimeloyl-D-alanyl-D-alanine + ADP + phosphate + H(+)</text>
        <dbReference type="Rhea" id="RHEA:28374"/>
        <dbReference type="ChEBI" id="CHEBI:15378"/>
        <dbReference type="ChEBI" id="CHEBI:30616"/>
        <dbReference type="ChEBI" id="CHEBI:43474"/>
        <dbReference type="ChEBI" id="CHEBI:57822"/>
        <dbReference type="ChEBI" id="CHEBI:61386"/>
        <dbReference type="ChEBI" id="CHEBI:83905"/>
        <dbReference type="ChEBI" id="CHEBI:456216"/>
        <dbReference type="EC" id="6.3.2.10"/>
    </reaction>
</comment>
<keyword evidence="5 10" id="KW-0067">ATP-binding</keyword>
<dbReference type="NCBIfam" id="TIGR01143">
    <property type="entry name" value="murF"/>
    <property type="match status" value="1"/>
</dbReference>
<evidence type="ECO:0000256" key="11">
    <source>
        <dbReference type="RuleBase" id="RU004136"/>
    </source>
</evidence>
<dbReference type="GO" id="GO:0071555">
    <property type="term" value="P:cell wall organization"/>
    <property type="evidence" value="ECO:0007669"/>
    <property type="project" value="UniProtKB-KW"/>
</dbReference>
<dbReference type="Proteomes" id="UP001214043">
    <property type="component" value="Chromosome"/>
</dbReference>
<keyword evidence="9 10" id="KW-0961">Cell wall biogenesis/degradation</keyword>
<dbReference type="GO" id="GO:0008360">
    <property type="term" value="P:regulation of cell shape"/>
    <property type="evidence" value="ECO:0007669"/>
    <property type="project" value="UniProtKB-KW"/>
</dbReference>
<dbReference type="GO" id="GO:0005737">
    <property type="term" value="C:cytoplasm"/>
    <property type="evidence" value="ECO:0007669"/>
    <property type="project" value="UniProtKB-SubCell"/>
</dbReference>
<dbReference type="Pfam" id="PF08245">
    <property type="entry name" value="Mur_ligase_M"/>
    <property type="match status" value="1"/>
</dbReference>
<dbReference type="InterPro" id="IPR013221">
    <property type="entry name" value="Mur_ligase_cen"/>
</dbReference>
<evidence type="ECO:0000256" key="5">
    <source>
        <dbReference type="ARBA" id="ARBA00022840"/>
    </source>
</evidence>
<dbReference type="InterPro" id="IPR051046">
    <property type="entry name" value="MurCDEF_CellWall_CoF430Synth"/>
</dbReference>
<protein>
    <recommendedName>
        <fullName evidence="10 11">UDP-N-acetylmuramoyl-tripeptide--D-alanyl-D-alanine ligase</fullName>
        <ecNumber evidence="10 11">6.3.2.10</ecNumber>
    </recommendedName>
    <alternativeName>
        <fullName evidence="10">D-alanyl-D-alanine-adding enzyme</fullName>
    </alternativeName>
</protein>
<comment type="pathway">
    <text evidence="10 11">Cell wall biogenesis; peptidoglycan biosynthesis.</text>
</comment>
<keyword evidence="1 10" id="KW-0963">Cytoplasm</keyword>
<evidence type="ECO:0000256" key="7">
    <source>
        <dbReference type="ARBA" id="ARBA00022984"/>
    </source>
</evidence>
<evidence type="ECO:0000256" key="3">
    <source>
        <dbReference type="ARBA" id="ARBA00022618"/>
    </source>
</evidence>
<name>A0AAE9ZHN1_9PROT</name>
<comment type="function">
    <text evidence="10 11">Involved in cell wall formation. Catalyzes the final step in the synthesis of UDP-N-acetylmuramoyl-pentapeptide, the precursor of murein.</text>
</comment>
<dbReference type="EC" id="6.3.2.10" evidence="10 11"/>
<dbReference type="HAMAP" id="MF_02019">
    <property type="entry name" value="MurF"/>
    <property type="match status" value="1"/>
</dbReference>
<dbReference type="AlphaFoldDB" id="A0AAE9ZHN1"/>
<evidence type="ECO:0000259" key="13">
    <source>
        <dbReference type="Pfam" id="PF08245"/>
    </source>
</evidence>
<sequence length="486" mass="50584">MTTALEKLWTAYEAAAATGGALCSRGGDPKRWDAEEWSAGGISIDTRTLKPGDIFVALRDARDGHEFLQYAFDAGAAAALVAKAPENAPEGAPLLVVGDTLEGLRDLAKAARIRNFGKRIAVTGSAGKTSTKEILRAILSSAGVVHAADKSFNNHWGVPLTLAKLPMRCDFGVFEIGMNHPGEITPLTGLVRPHAAIVTTVAAAHLEFFKSVEEIAEAKAEIFSGLAPGGVAVLPFDNDFFPLLKKRAEEAGAASFVSFGEKDGADFQLLNYQADGAGAQLKAKIKDKIYEFPSGIPGRHQATNMLAALAAADAVGAPLEPAIRALADISPTEGRGARAQIIVDGGEATLIDESYNANPASMSAAIGLLGASELEAGGRRIAVLGEMLELGPDAPQLHAALAEALVAAKVDRVYAAGQLMRHLWDQLPPNMRGLHAGDAVGLVGPVLDMVAPGDIVMVKGSNASKVSAVARALKDSGKKENIEGRA</sequence>
<dbReference type="PANTHER" id="PTHR43024:SF1">
    <property type="entry name" value="UDP-N-ACETYLMURAMOYL-TRIPEPTIDE--D-ALANYL-D-ALANINE LIGASE"/>
    <property type="match status" value="1"/>
</dbReference>
<feature type="binding site" evidence="10">
    <location>
        <begin position="124"/>
        <end position="130"/>
    </location>
    <ligand>
        <name>ATP</name>
        <dbReference type="ChEBI" id="CHEBI:30616"/>
    </ligand>
</feature>
<dbReference type="InterPro" id="IPR035911">
    <property type="entry name" value="MurE/MurF_N"/>
</dbReference>
<evidence type="ECO:0000313" key="14">
    <source>
        <dbReference type="EMBL" id="WDI30390.1"/>
    </source>
</evidence>
<organism evidence="14 15">
    <name type="scientific">Hyphococcus flavus</name>
    <dbReference type="NCBI Taxonomy" id="1866326"/>
    <lineage>
        <taxon>Bacteria</taxon>
        <taxon>Pseudomonadati</taxon>
        <taxon>Pseudomonadota</taxon>
        <taxon>Alphaproteobacteria</taxon>
        <taxon>Parvularculales</taxon>
        <taxon>Parvularculaceae</taxon>
        <taxon>Hyphococcus</taxon>
    </lineage>
</organism>
<dbReference type="InterPro" id="IPR036565">
    <property type="entry name" value="Mur-like_cat_sf"/>
</dbReference>
<dbReference type="PANTHER" id="PTHR43024">
    <property type="entry name" value="UDP-N-ACETYLMURAMOYL-TRIPEPTIDE--D-ALANYL-D-ALANINE LIGASE"/>
    <property type="match status" value="1"/>
</dbReference>
<dbReference type="Pfam" id="PF02875">
    <property type="entry name" value="Mur_ligase_C"/>
    <property type="match status" value="1"/>
</dbReference>
<dbReference type="KEGG" id="hfl:PUV54_10515"/>
<evidence type="ECO:0000256" key="9">
    <source>
        <dbReference type="ARBA" id="ARBA00023316"/>
    </source>
</evidence>
<evidence type="ECO:0000256" key="4">
    <source>
        <dbReference type="ARBA" id="ARBA00022741"/>
    </source>
</evidence>
<comment type="similarity">
    <text evidence="10">Belongs to the MurCDEF family. MurF subfamily.</text>
</comment>
<dbReference type="GO" id="GO:0051301">
    <property type="term" value="P:cell division"/>
    <property type="evidence" value="ECO:0007669"/>
    <property type="project" value="UniProtKB-KW"/>
</dbReference>
<gene>
    <name evidence="10" type="primary">murF</name>
    <name evidence="14" type="ORF">PUV54_10515</name>
</gene>
<keyword evidence="2 10" id="KW-0436">Ligase</keyword>
<keyword evidence="4 10" id="KW-0547">Nucleotide-binding</keyword>
<feature type="domain" description="Mur ligase C-terminal" evidence="12">
    <location>
        <begin position="338"/>
        <end position="461"/>
    </location>
</feature>
<evidence type="ECO:0000259" key="12">
    <source>
        <dbReference type="Pfam" id="PF02875"/>
    </source>
</evidence>
<keyword evidence="7 10" id="KW-0573">Peptidoglycan synthesis</keyword>
<evidence type="ECO:0000256" key="8">
    <source>
        <dbReference type="ARBA" id="ARBA00023306"/>
    </source>
</evidence>
<dbReference type="SUPFAM" id="SSF63418">
    <property type="entry name" value="MurE/MurF N-terminal domain"/>
    <property type="match status" value="1"/>
</dbReference>
<dbReference type="InterPro" id="IPR005863">
    <property type="entry name" value="UDP-N-AcMur_synth"/>
</dbReference>
<comment type="subcellular location">
    <subcellularLocation>
        <location evidence="10 11">Cytoplasm</location>
    </subcellularLocation>
</comment>
<dbReference type="RefSeq" id="WP_274492191.1">
    <property type="nucleotide sequence ID" value="NZ_CP118166.1"/>
</dbReference>
<keyword evidence="15" id="KW-1185">Reference proteome</keyword>
<dbReference type="GO" id="GO:0047480">
    <property type="term" value="F:UDP-N-acetylmuramoyl-tripeptide-D-alanyl-D-alanine ligase activity"/>
    <property type="evidence" value="ECO:0007669"/>
    <property type="project" value="UniProtKB-UniRule"/>
</dbReference>
<evidence type="ECO:0000256" key="6">
    <source>
        <dbReference type="ARBA" id="ARBA00022960"/>
    </source>
</evidence>
<keyword evidence="6 10" id="KW-0133">Cell shape</keyword>
<dbReference type="SUPFAM" id="SSF53623">
    <property type="entry name" value="MurD-like peptide ligases, catalytic domain"/>
    <property type="match status" value="1"/>
</dbReference>
<evidence type="ECO:0000256" key="10">
    <source>
        <dbReference type="HAMAP-Rule" id="MF_02019"/>
    </source>
</evidence>
<keyword evidence="3 10" id="KW-0132">Cell division</keyword>
<dbReference type="EMBL" id="CP118166">
    <property type="protein sequence ID" value="WDI30390.1"/>
    <property type="molecule type" value="Genomic_DNA"/>
</dbReference>
<evidence type="ECO:0000256" key="2">
    <source>
        <dbReference type="ARBA" id="ARBA00022598"/>
    </source>
</evidence>
<dbReference type="NCBIfam" id="NF010693">
    <property type="entry name" value="PRK14093.1"/>
    <property type="match status" value="1"/>
</dbReference>
<dbReference type="GO" id="GO:0009252">
    <property type="term" value="P:peptidoglycan biosynthetic process"/>
    <property type="evidence" value="ECO:0007669"/>
    <property type="project" value="UniProtKB-UniRule"/>
</dbReference>
<dbReference type="Gene3D" id="3.40.1190.10">
    <property type="entry name" value="Mur-like, catalytic domain"/>
    <property type="match status" value="1"/>
</dbReference>
<dbReference type="Gene3D" id="3.40.1390.10">
    <property type="entry name" value="MurE/MurF, N-terminal domain"/>
    <property type="match status" value="1"/>
</dbReference>
<accession>A0AAE9ZHN1</accession>
<dbReference type="Gene3D" id="3.90.190.20">
    <property type="entry name" value="Mur ligase, C-terminal domain"/>
    <property type="match status" value="1"/>
</dbReference>
<dbReference type="SUPFAM" id="SSF53244">
    <property type="entry name" value="MurD-like peptide ligases, peptide-binding domain"/>
    <property type="match status" value="1"/>
</dbReference>
<dbReference type="GO" id="GO:0005524">
    <property type="term" value="F:ATP binding"/>
    <property type="evidence" value="ECO:0007669"/>
    <property type="project" value="UniProtKB-UniRule"/>
</dbReference>
<reference evidence="14" key="1">
    <citation type="submission" date="2023-02" db="EMBL/GenBank/DDBJ databases">
        <title>Genome sequence of Hyphococcus flavus.</title>
        <authorList>
            <person name="Rong J.-C."/>
            <person name="Zhao Q."/>
            <person name="Yi M."/>
            <person name="Wu J.-Y."/>
        </authorList>
    </citation>
    <scope>NUCLEOTIDE SEQUENCE</scope>
    <source>
        <strain evidence="14">MCCC 1K03223</strain>
    </source>
</reference>
<dbReference type="InterPro" id="IPR004101">
    <property type="entry name" value="Mur_ligase_C"/>
</dbReference>
<evidence type="ECO:0000313" key="15">
    <source>
        <dbReference type="Proteomes" id="UP001214043"/>
    </source>
</evidence>
<feature type="domain" description="Mur ligase central" evidence="13">
    <location>
        <begin position="122"/>
        <end position="312"/>
    </location>
</feature>
<proteinExistence type="inferred from homology"/>